<evidence type="ECO:0000313" key="2">
    <source>
        <dbReference type="EMBL" id="KAK9802994.1"/>
    </source>
</evidence>
<dbReference type="AlphaFoldDB" id="A0AAW1P4A8"/>
<comment type="caution">
    <text evidence="2">The sequence shown here is derived from an EMBL/GenBank/DDBJ whole genome shotgun (WGS) entry which is preliminary data.</text>
</comment>
<protein>
    <submittedName>
        <fullName evidence="2">Uncharacterized protein</fullName>
    </submittedName>
</protein>
<keyword evidence="3" id="KW-1185">Reference proteome</keyword>
<evidence type="ECO:0000313" key="3">
    <source>
        <dbReference type="Proteomes" id="UP001465755"/>
    </source>
</evidence>
<proteinExistence type="predicted"/>
<feature type="region of interest" description="Disordered" evidence="1">
    <location>
        <begin position="43"/>
        <end position="66"/>
    </location>
</feature>
<organism evidence="2 3">
    <name type="scientific">Symbiochloris irregularis</name>
    <dbReference type="NCBI Taxonomy" id="706552"/>
    <lineage>
        <taxon>Eukaryota</taxon>
        <taxon>Viridiplantae</taxon>
        <taxon>Chlorophyta</taxon>
        <taxon>core chlorophytes</taxon>
        <taxon>Trebouxiophyceae</taxon>
        <taxon>Trebouxiales</taxon>
        <taxon>Trebouxiaceae</taxon>
        <taxon>Symbiochloris</taxon>
    </lineage>
</organism>
<dbReference type="EMBL" id="JALJOQ010000064">
    <property type="protein sequence ID" value="KAK9802994.1"/>
    <property type="molecule type" value="Genomic_DNA"/>
</dbReference>
<reference evidence="2 3" key="1">
    <citation type="journal article" date="2024" name="Nat. Commun.">
        <title>Phylogenomics reveals the evolutionary origins of lichenization in chlorophyte algae.</title>
        <authorList>
            <person name="Puginier C."/>
            <person name="Libourel C."/>
            <person name="Otte J."/>
            <person name="Skaloud P."/>
            <person name="Haon M."/>
            <person name="Grisel S."/>
            <person name="Petersen M."/>
            <person name="Berrin J.G."/>
            <person name="Delaux P.M."/>
            <person name="Dal Grande F."/>
            <person name="Keller J."/>
        </authorList>
    </citation>
    <scope>NUCLEOTIDE SEQUENCE [LARGE SCALE GENOMIC DNA]</scope>
    <source>
        <strain evidence="2 3">SAG 2036</strain>
    </source>
</reference>
<evidence type="ECO:0000256" key="1">
    <source>
        <dbReference type="SAM" id="MobiDB-lite"/>
    </source>
</evidence>
<dbReference type="Proteomes" id="UP001465755">
    <property type="component" value="Unassembled WGS sequence"/>
</dbReference>
<sequence>MSIDRGRHSLYGKQAADGFAILRLPEPRGLSYALQVTPNNVARVSDKSPDQDSQYKTPRILTTFKK</sequence>
<name>A0AAW1P4A8_9CHLO</name>
<gene>
    <name evidence="2" type="ORF">WJX73_006409</name>
</gene>
<accession>A0AAW1P4A8</accession>